<dbReference type="Gene3D" id="3.90.1150.50">
    <property type="entry name" value="Transcription-repair-coupling factor, D7 domain"/>
    <property type="match status" value="1"/>
</dbReference>
<dbReference type="Pfam" id="PF00270">
    <property type="entry name" value="DEAD"/>
    <property type="match status" value="1"/>
</dbReference>
<dbReference type="PROSITE" id="PS51192">
    <property type="entry name" value="HELICASE_ATP_BIND_1"/>
    <property type="match status" value="1"/>
</dbReference>
<dbReference type="InterPro" id="IPR004576">
    <property type="entry name" value="Mfd"/>
</dbReference>
<keyword evidence="2 13" id="KW-0963">Cytoplasm</keyword>
<dbReference type="SMART" id="SM01058">
    <property type="entry name" value="CarD_TRCF"/>
    <property type="match status" value="1"/>
</dbReference>
<dbReference type="Pfam" id="PF00271">
    <property type="entry name" value="Helicase_C"/>
    <property type="match status" value="1"/>
</dbReference>
<feature type="domain" description="Helicase C-terminal" evidence="16">
    <location>
        <begin position="861"/>
        <end position="1027"/>
    </location>
</feature>
<keyword evidence="3 13" id="KW-0547">Nucleotide-binding</keyword>
<evidence type="ECO:0000256" key="10">
    <source>
        <dbReference type="ARBA" id="ARBA00061104"/>
    </source>
</evidence>
<dbReference type="KEGG" id="trc:DYE49_05875"/>
<dbReference type="Pfam" id="PF03461">
    <property type="entry name" value="TRCF"/>
    <property type="match status" value="1"/>
</dbReference>
<evidence type="ECO:0000256" key="11">
    <source>
        <dbReference type="ARBA" id="ARBA00061399"/>
    </source>
</evidence>
<dbReference type="GO" id="GO:0005524">
    <property type="term" value="F:ATP binding"/>
    <property type="evidence" value="ECO:0007669"/>
    <property type="project" value="UniProtKB-UniRule"/>
</dbReference>
<evidence type="ECO:0000313" key="19">
    <source>
        <dbReference type="Proteomes" id="UP000578697"/>
    </source>
</evidence>
<evidence type="ECO:0000256" key="8">
    <source>
        <dbReference type="ARBA" id="ARBA00023125"/>
    </source>
</evidence>
<dbReference type="Proteomes" id="UP000578697">
    <property type="component" value="Unassembled WGS sequence"/>
</dbReference>
<comment type="function">
    <text evidence="13">Couples transcription and DNA repair by recognizing RNA polymerase (RNAP) stalled at DNA lesions. Mediates ATP-dependent release of RNAP and its truncated transcript from the DNA, and recruitment of nucleotide excision repair machinery to the damaged site.</text>
</comment>
<dbReference type="GO" id="GO:0003678">
    <property type="term" value="F:DNA helicase activity"/>
    <property type="evidence" value="ECO:0007669"/>
    <property type="project" value="TreeGrafter"/>
</dbReference>
<name>A0A840SBX9_9SPIR</name>
<dbReference type="GO" id="GO:0003684">
    <property type="term" value="F:damaged DNA binding"/>
    <property type="evidence" value="ECO:0007669"/>
    <property type="project" value="InterPro"/>
</dbReference>
<dbReference type="EMBL" id="CP031517">
    <property type="protein sequence ID" value="QOS40002.1"/>
    <property type="molecule type" value="Genomic_DNA"/>
</dbReference>
<dbReference type="Pfam" id="PF02559">
    <property type="entry name" value="CarD_TRCF_RID"/>
    <property type="match status" value="1"/>
</dbReference>
<dbReference type="GO" id="GO:0005737">
    <property type="term" value="C:cytoplasm"/>
    <property type="evidence" value="ECO:0007669"/>
    <property type="project" value="UniProtKB-SubCell"/>
</dbReference>
<reference evidence="18 20" key="1">
    <citation type="submission" date="2018-08" db="EMBL/GenBank/DDBJ databases">
        <title>The first complete genome of Treponema rectale (CHPAT), a commensal spirochete of the bovine rectum.</title>
        <authorList>
            <person name="Staton G.J."/>
            <person name="Clegg S.R."/>
            <person name="Carter S.D."/>
            <person name="Radford A.D."/>
            <person name="Darby A."/>
            <person name="Hall N."/>
            <person name="Birtles R.J."/>
            <person name="Evans N.J."/>
        </authorList>
    </citation>
    <scope>NUCLEOTIDE SEQUENCE [LARGE SCALE GENOMIC DNA]</scope>
    <source>
        <strain evidence="18 20">CHPA</strain>
    </source>
</reference>
<evidence type="ECO:0000256" key="5">
    <source>
        <dbReference type="ARBA" id="ARBA00022801"/>
    </source>
</evidence>
<dbReference type="AlphaFoldDB" id="A0A840SBX9"/>
<evidence type="ECO:0000256" key="7">
    <source>
        <dbReference type="ARBA" id="ARBA00022840"/>
    </source>
</evidence>
<keyword evidence="8 13" id="KW-0238">DNA-binding</keyword>
<dbReference type="InterPro" id="IPR005118">
    <property type="entry name" value="TRCF_C"/>
</dbReference>
<dbReference type="Gene3D" id="2.40.10.170">
    <property type="match status" value="1"/>
</dbReference>
<evidence type="ECO:0000256" key="9">
    <source>
        <dbReference type="ARBA" id="ARBA00023204"/>
    </source>
</evidence>
<reference evidence="17 19" key="2">
    <citation type="submission" date="2020-08" db="EMBL/GenBank/DDBJ databases">
        <title>Genomic Encyclopedia of Type Strains, Phase IV (KMG-IV): sequencing the most valuable type-strain genomes for metagenomic binning, comparative biology and taxonomic classification.</title>
        <authorList>
            <person name="Goeker M."/>
        </authorList>
    </citation>
    <scope>NUCLEOTIDE SEQUENCE [LARGE SCALE GENOMIC DNA]</scope>
    <source>
        <strain evidence="17 19">DSM 103679</strain>
    </source>
</reference>
<evidence type="ECO:0000256" key="14">
    <source>
        <dbReference type="SAM" id="MobiDB-lite"/>
    </source>
</evidence>
<dbReference type="InterPro" id="IPR014001">
    <property type="entry name" value="Helicase_ATP-bd"/>
</dbReference>
<proteinExistence type="inferred from homology"/>
<dbReference type="HAMAP" id="MF_00969">
    <property type="entry name" value="TRCF"/>
    <property type="match status" value="1"/>
</dbReference>
<keyword evidence="19" id="KW-1185">Reference proteome</keyword>
<dbReference type="SMART" id="SM00487">
    <property type="entry name" value="DEXDc"/>
    <property type="match status" value="1"/>
</dbReference>
<evidence type="ECO:0000313" key="20">
    <source>
        <dbReference type="Proteomes" id="UP000593591"/>
    </source>
</evidence>
<dbReference type="InterPro" id="IPR036101">
    <property type="entry name" value="CarD-like/TRCF_RID_sf"/>
</dbReference>
<dbReference type="GO" id="GO:0006355">
    <property type="term" value="P:regulation of DNA-templated transcription"/>
    <property type="evidence" value="ECO:0007669"/>
    <property type="project" value="UniProtKB-UniRule"/>
</dbReference>
<keyword evidence="7 13" id="KW-0067">ATP-binding</keyword>
<evidence type="ECO:0000256" key="2">
    <source>
        <dbReference type="ARBA" id="ARBA00022490"/>
    </source>
</evidence>
<dbReference type="SMART" id="SM00490">
    <property type="entry name" value="HELICc"/>
    <property type="match status" value="1"/>
</dbReference>
<dbReference type="NCBIfam" id="TIGR00580">
    <property type="entry name" value="mfd"/>
    <property type="match status" value="1"/>
</dbReference>
<comment type="similarity">
    <text evidence="10 13">In the N-terminal section; belongs to the UvrB family.</text>
</comment>
<keyword evidence="5 13" id="KW-0378">Hydrolase</keyword>
<dbReference type="RefSeq" id="WP_184651717.1">
    <property type="nucleotide sequence ID" value="NZ_JACHFR010000001.1"/>
</dbReference>
<evidence type="ECO:0000256" key="1">
    <source>
        <dbReference type="ARBA" id="ARBA00004496"/>
    </source>
</evidence>
<dbReference type="Proteomes" id="UP000593591">
    <property type="component" value="Chromosome"/>
</dbReference>
<evidence type="ECO:0000256" key="3">
    <source>
        <dbReference type="ARBA" id="ARBA00022741"/>
    </source>
</evidence>
<dbReference type="GO" id="GO:0000716">
    <property type="term" value="P:transcription-coupled nucleotide-excision repair, DNA damage recognition"/>
    <property type="evidence" value="ECO:0007669"/>
    <property type="project" value="UniProtKB-UniRule"/>
</dbReference>
<dbReference type="PANTHER" id="PTHR47964">
    <property type="entry name" value="ATP-DEPENDENT DNA HELICASE HOMOLOG RECG, CHLOROPLASTIC"/>
    <property type="match status" value="1"/>
</dbReference>
<evidence type="ECO:0000256" key="13">
    <source>
        <dbReference type="HAMAP-Rule" id="MF_00969"/>
    </source>
</evidence>
<dbReference type="FunFam" id="3.40.50.300:FF:000546">
    <property type="entry name" value="Transcription-repair-coupling factor"/>
    <property type="match status" value="1"/>
</dbReference>
<evidence type="ECO:0000256" key="12">
    <source>
        <dbReference type="ARBA" id="ARBA00070128"/>
    </source>
</evidence>
<comment type="similarity">
    <text evidence="11 13">In the C-terminal section; belongs to the helicase family. RecG subfamily.</text>
</comment>
<evidence type="ECO:0000313" key="18">
    <source>
        <dbReference type="EMBL" id="QOS40002.1"/>
    </source>
</evidence>
<dbReference type="InterPro" id="IPR011545">
    <property type="entry name" value="DEAD/DEAH_box_helicase_dom"/>
</dbReference>
<dbReference type="SUPFAM" id="SSF143517">
    <property type="entry name" value="TRCF domain-like"/>
    <property type="match status" value="1"/>
</dbReference>
<dbReference type="SMART" id="SM00982">
    <property type="entry name" value="TRCF"/>
    <property type="match status" value="1"/>
</dbReference>
<evidence type="ECO:0000259" key="15">
    <source>
        <dbReference type="PROSITE" id="PS51192"/>
    </source>
</evidence>
<dbReference type="CDD" id="cd17991">
    <property type="entry name" value="DEXHc_TRCF"/>
    <property type="match status" value="1"/>
</dbReference>
<keyword evidence="4 13" id="KW-0227">DNA damage</keyword>
<protein>
    <recommendedName>
        <fullName evidence="12 13">Transcription-repair-coupling factor</fullName>
        <shortName evidence="13">TRCF</shortName>
        <ecNumber evidence="13">3.6.4.-</ecNumber>
    </recommendedName>
</protein>
<dbReference type="InterPro" id="IPR041471">
    <property type="entry name" value="UvrB_inter"/>
</dbReference>
<feature type="region of interest" description="Disordered" evidence="14">
    <location>
        <begin position="296"/>
        <end position="323"/>
    </location>
</feature>
<dbReference type="EMBL" id="JACHFR010000001">
    <property type="protein sequence ID" value="MBB5218295.1"/>
    <property type="molecule type" value="Genomic_DNA"/>
</dbReference>
<dbReference type="Pfam" id="PF17757">
    <property type="entry name" value="UvrB_inter"/>
    <property type="match status" value="1"/>
</dbReference>
<dbReference type="EC" id="3.6.4.-" evidence="13"/>
<dbReference type="PROSITE" id="PS51194">
    <property type="entry name" value="HELICASE_CTER"/>
    <property type="match status" value="1"/>
</dbReference>
<organism evidence="17 19">
    <name type="scientific">Treponema rectale</name>
    <dbReference type="NCBI Taxonomy" id="744512"/>
    <lineage>
        <taxon>Bacteria</taxon>
        <taxon>Pseudomonadati</taxon>
        <taxon>Spirochaetota</taxon>
        <taxon>Spirochaetia</taxon>
        <taxon>Spirochaetales</taxon>
        <taxon>Treponemataceae</taxon>
        <taxon>Treponema</taxon>
    </lineage>
</organism>
<dbReference type="SUPFAM" id="SSF141259">
    <property type="entry name" value="CarD-like"/>
    <property type="match status" value="1"/>
</dbReference>
<dbReference type="InterPro" id="IPR003711">
    <property type="entry name" value="CarD-like/TRCF_RID"/>
</dbReference>
<dbReference type="Gene3D" id="3.30.2060.10">
    <property type="entry name" value="Penicillin-binding protein 1b domain"/>
    <property type="match status" value="1"/>
</dbReference>
<dbReference type="GO" id="GO:0016787">
    <property type="term" value="F:hydrolase activity"/>
    <property type="evidence" value="ECO:0007669"/>
    <property type="project" value="UniProtKB-KW"/>
</dbReference>
<dbReference type="PANTHER" id="PTHR47964:SF1">
    <property type="entry name" value="ATP-DEPENDENT DNA HELICASE HOMOLOG RECG, CHLOROPLASTIC"/>
    <property type="match status" value="1"/>
</dbReference>
<accession>A0A840SBX9</accession>
<evidence type="ECO:0000313" key="17">
    <source>
        <dbReference type="EMBL" id="MBB5218295.1"/>
    </source>
</evidence>
<dbReference type="InterPro" id="IPR047112">
    <property type="entry name" value="RecG/Mfd"/>
</dbReference>
<gene>
    <name evidence="13 18" type="primary">mfd</name>
    <name evidence="18" type="ORF">DYE49_05875</name>
    <name evidence="17" type="ORF">HNP77_000639</name>
</gene>
<dbReference type="InterPro" id="IPR027417">
    <property type="entry name" value="P-loop_NTPase"/>
</dbReference>
<dbReference type="InterPro" id="IPR037235">
    <property type="entry name" value="TRCF-like_C_D7"/>
</dbReference>
<sequence length="1218" mass="138590">MKNTLKANSLLSLIRAWKDFHQAVISAADTEGTSAPLQDIYGLKGALPAFFTGEFISRTIVNTIHTEQFEGRTFSTQKDFIVITASQKEADEFETDLHSAAGDSIEIIKFPWWGTIPYRSISKRSAVFGERESVLAKLSAKNPRGCLPRVFIIPQRSLVTPVPPPEYTKKQIIRIKKGQTLDMEEFAKKLTEQGYLRVNRVSMKGEFALRGEVLDLYMCGEKTAHRIVFDFDTVEQIKTFEPETQTSKENLDFLIVYPLKEVVWNDELTGRLEKILEQEDSDGIINDFAAWDTNRKNGKIQNNGEPENAGEEDPSASATDRFSSKTVHLALTEEGRAEKERLLTELSVNLESEGEELFYGVLFDRLYSVLDYIDGQTPVFCLDYDRLLNAVQLLENEYSVSYRTARQNFPVLMPKYMLLDFNSLIAGHEKTIRFRSLENTDEKSELNSCTIKCEAAVSFFGNINYFKEQLSFWQNENFRVFIYADNPNQALRINEIVKEYSVEIIPECISEGFSVTDEKIVVIQENEIFGRRQNTPKSIRKAKSKVIDTFVELNPGDYIVHVNYGIGLFQGIERVKSMGTERDYIKLLYADDETAFVPIEQVNLVQRYIGSENEKPRLDRIGSKSWSARKSKVQQKVEEIAEKLIDLYSKRKASQGFAFPKDNEWNAAFEAAFPYEDTPDQYTATQEIKADMERPVPMDRLVCGDVGYGKTEIAMRAAFKAVMGGKQVAFLAPTTILAEQHYENCVERFKNFPVKIAQLSRFISPAEQKKTIEKLKKGEIDILVGTHKILQKTIQYRDLGLLIIDEEQRFGVKDKEKLKEMKHNVDCLAMSATPIPRTLHMSLLKIRDMSLLTTPPQNRQSVETVIEAFNDERIANAIRREVARGGQVFFLHNRVETLLETRKKLEKIVPEMIIDTAHGQMTSEQLDDIFRRFKMGGFNVLVATTIIENGIDIPNVNTIIIDRADMYGISQLYQLRGRVGRCDKKAYAYLLYPENKSLSEVAMKRLQVISDFTELGSGFKIAMKDMEIRGAGNLLGKDQSGEVYAVGFEMYLNLLNSAIERLTQSDWSEKQDVLLELEYTGFIPDTYISDAQTKMELYKKIAAIQTEEELNGIYEEMSDRFGPVPDEAASLLSLAQIRILCVKLGILSLKEKRGNVEAVFSPKTKVSIDRLLSLVKSSAGRIKLDPVHPNSLFMKTDSIDLKVKGDFIREKLQSLTGK</sequence>
<dbReference type="InterPro" id="IPR001650">
    <property type="entry name" value="Helicase_C-like"/>
</dbReference>
<dbReference type="SUPFAM" id="SSF52540">
    <property type="entry name" value="P-loop containing nucleoside triphosphate hydrolases"/>
    <property type="match status" value="4"/>
</dbReference>
<dbReference type="Gene3D" id="3.40.50.300">
    <property type="entry name" value="P-loop containing nucleotide triphosphate hydrolases"/>
    <property type="match status" value="2"/>
</dbReference>
<evidence type="ECO:0000259" key="16">
    <source>
        <dbReference type="PROSITE" id="PS51194"/>
    </source>
</evidence>
<evidence type="ECO:0000256" key="4">
    <source>
        <dbReference type="ARBA" id="ARBA00022763"/>
    </source>
</evidence>
<comment type="subcellular location">
    <subcellularLocation>
        <location evidence="1 13">Cytoplasm</location>
    </subcellularLocation>
</comment>
<keyword evidence="6 17" id="KW-0347">Helicase</keyword>
<keyword evidence="9 13" id="KW-0234">DNA repair</keyword>
<feature type="domain" description="Helicase ATP-binding" evidence="15">
    <location>
        <begin position="691"/>
        <end position="852"/>
    </location>
</feature>
<evidence type="ECO:0000256" key="6">
    <source>
        <dbReference type="ARBA" id="ARBA00022806"/>
    </source>
</evidence>